<organism evidence="1 2">
    <name type="scientific">Terrimonas rubra</name>
    <dbReference type="NCBI Taxonomy" id="1035890"/>
    <lineage>
        <taxon>Bacteria</taxon>
        <taxon>Pseudomonadati</taxon>
        <taxon>Bacteroidota</taxon>
        <taxon>Chitinophagia</taxon>
        <taxon>Chitinophagales</taxon>
        <taxon>Chitinophagaceae</taxon>
        <taxon>Terrimonas</taxon>
    </lineage>
</organism>
<proteinExistence type="predicted"/>
<dbReference type="EMBL" id="JBHUOZ010000003">
    <property type="protein sequence ID" value="MFD2920627.1"/>
    <property type="molecule type" value="Genomic_DNA"/>
</dbReference>
<sequence length="228" mass="26932">MTITGKPAQAQKKDFGSWNVINTRLTLAPKFEIFNELQLRSQSFYNNHFYYEVKGGISYFINKNFSFLAGIGKYVTYSDPGSFTKPVSANEFRFWQQLTMNNYLERIKFEHRYRVEQRWFDTGYRNRFRYRLNAAIPLNGTKIEPKTFYVAAFEELFLTNKAPYFERNRVFAGIGYQISPYFSVQPGYVYQYDYRNNVGAGKHFFQLTLMIDIDGNKNPNERIPGNLD</sequence>
<comment type="caution">
    <text evidence="1">The sequence shown here is derived from an EMBL/GenBank/DDBJ whole genome shotgun (WGS) entry which is preliminary data.</text>
</comment>
<dbReference type="InterPro" id="IPR019619">
    <property type="entry name" value="DUF2490"/>
</dbReference>
<reference evidence="2" key="1">
    <citation type="journal article" date="2019" name="Int. J. Syst. Evol. Microbiol.">
        <title>The Global Catalogue of Microorganisms (GCM) 10K type strain sequencing project: providing services to taxonomists for standard genome sequencing and annotation.</title>
        <authorList>
            <consortium name="The Broad Institute Genomics Platform"/>
            <consortium name="The Broad Institute Genome Sequencing Center for Infectious Disease"/>
            <person name="Wu L."/>
            <person name="Ma J."/>
        </authorList>
    </citation>
    <scope>NUCLEOTIDE SEQUENCE [LARGE SCALE GENOMIC DNA]</scope>
    <source>
        <strain evidence="2">KCTC 23299</strain>
    </source>
</reference>
<evidence type="ECO:0000313" key="1">
    <source>
        <dbReference type="EMBL" id="MFD2920627.1"/>
    </source>
</evidence>
<gene>
    <name evidence="1" type="ORF">ACFS6H_12945</name>
</gene>
<accession>A0ABW6A9N4</accession>
<protein>
    <submittedName>
        <fullName evidence="1">DUF2490 domain-containing protein</fullName>
    </submittedName>
</protein>
<dbReference type="Pfam" id="PF10677">
    <property type="entry name" value="DUF2490"/>
    <property type="match status" value="1"/>
</dbReference>
<dbReference type="Proteomes" id="UP001597511">
    <property type="component" value="Unassembled WGS sequence"/>
</dbReference>
<keyword evidence="2" id="KW-1185">Reference proteome</keyword>
<evidence type="ECO:0000313" key="2">
    <source>
        <dbReference type="Proteomes" id="UP001597511"/>
    </source>
</evidence>
<dbReference type="RefSeq" id="WP_386099349.1">
    <property type="nucleotide sequence ID" value="NZ_JBHUOZ010000003.1"/>
</dbReference>
<name>A0ABW6A9N4_9BACT</name>